<comment type="subcellular location">
    <subcellularLocation>
        <location evidence="1 7">Cytoplasm</location>
    </subcellularLocation>
</comment>
<evidence type="ECO:0000313" key="10">
    <source>
        <dbReference type="Proteomes" id="UP000094527"/>
    </source>
</evidence>
<keyword evidence="3 7" id="KW-0963">Cytoplasm</keyword>
<dbReference type="CDD" id="cd16343">
    <property type="entry name" value="LMWPTP"/>
    <property type="match status" value="1"/>
</dbReference>
<evidence type="ECO:0000256" key="5">
    <source>
        <dbReference type="ARBA" id="ARBA00022912"/>
    </source>
</evidence>
<comment type="catalytic activity">
    <reaction evidence="7">
        <text>O-phospho-L-tyrosyl-[protein] + H2O = L-tyrosyl-[protein] + phosphate</text>
        <dbReference type="Rhea" id="RHEA:10684"/>
        <dbReference type="Rhea" id="RHEA-COMP:10136"/>
        <dbReference type="Rhea" id="RHEA-COMP:20101"/>
        <dbReference type="ChEBI" id="CHEBI:15377"/>
        <dbReference type="ChEBI" id="CHEBI:43474"/>
        <dbReference type="ChEBI" id="CHEBI:46858"/>
        <dbReference type="ChEBI" id="CHEBI:61978"/>
        <dbReference type="EC" id="3.1.3.48"/>
    </reaction>
</comment>
<comment type="function">
    <text evidence="7">Acts on tyrosine phosphorylated proteins, low-MW aryl phosphates and natural and synthetic acyl phosphates.</text>
</comment>
<sequence length="152" mass="17429">MVKSVLFICLGNICRSPMAHAVFEDLIKQKGVQDEWEVDSAAIGSWHVGNQPDRRALRVLKEKGITFSHPVRQVQSKDFKHYDYIFGMDNENIRSLNSMAPKGSSAKIELLGSYDPEKLLIIRDPYYDDDDKGFYDCYNQCLRSCRGFLEAN</sequence>
<accession>A0A1D2N6P4</accession>
<dbReference type="GO" id="GO:0004726">
    <property type="term" value="F:non-membrane spanning protein tyrosine phosphatase activity"/>
    <property type="evidence" value="ECO:0007669"/>
    <property type="project" value="InterPro"/>
</dbReference>
<keyword evidence="10" id="KW-1185">Reference proteome</keyword>
<dbReference type="Pfam" id="PF01451">
    <property type="entry name" value="LMWPc"/>
    <property type="match status" value="1"/>
</dbReference>
<dbReference type="InterPro" id="IPR023485">
    <property type="entry name" value="Ptyr_pPase"/>
</dbReference>
<dbReference type="PRINTS" id="PR00720">
    <property type="entry name" value="MAMMALPTPASE"/>
</dbReference>
<protein>
    <recommendedName>
        <fullName evidence="7">Low molecular weight phosphotyrosine protein phosphatase</fullName>
        <shortName evidence="7">LMW-PTP</shortName>
        <shortName evidence="7">LMW-PTPase</shortName>
        <ecNumber evidence="7">3.1.3.2</ecNumber>
        <ecNumber evidence="7">3.1.3.48</ecNumber>
    </recommendedName>
    <alternativeName>
        <fullName evidence="7">Low molecular weight cytosolic acid phosphatase</fullName>
    </alternativeName>
</protein>
<dbReference type="InterPro" id="IPR017867">
    <property type="entry name" value="Tyr_phospatase_low_mol_wt"/>
</dbReference>
<evidence type="ECO:0000313" key="9">
    <source>
        <dbReference type="EMBL" id="ODN00938.1"/>
    </source>
</evidence>
<reference evidence="9 10" key="1">
    <citation type="journal article" date="2016" name="Genome Biol. Evol.">
        <title>Gene Family Evolution Reflects Adaptation to Soil Environmental Stressors in the Genome of the Collembolan Orchesella cincta.</title>
        <authorList>
            <person name="Faddeeva-Vakhrusheva A."/>
            <person name="Derks M.F."/>
            <person name="Anvar S.Y."/>
            <person name="Agamennone V."/>
            <person name="Suring W."/>
            <person name="Smit S."/>
            <person name="van Straalen N.M."/>
            <person name="Roelofs D."/>
        </authorList>
    </citation>
    <scope>NUCLEOTIDE SEQUENCE [LARGE SCALE GENOMIC DNA]</scope>
    <source>
        <tissue evidence="9">Mixed pool</tissue>
    </source>
</reference>
<dbReference type="GO" id="GO:0003993">
    <property type="term" value="F:acid phosphatase activity"/>
    <property type="evidence" value="ECO:0007669"/>
    <property type="project" value="UniProtKB-UniRule"/>
</dbReference>
<evidence type="ECO:0000256" key="2">
    <source>
        <dbReference type="ARBA" id="ARBA00011063"/>
    </source>
</evidence>
<dbReference type="OrthoDB" id="3388at2759"/>
<dbReference type="EC" id="3.1.3.48" evidence="7"/>
<comment type="caution">
    <text evidence="9">The sequence shown here is derived from an EMBL/GenBank/DDBJ whole genome shotgun (WGS) entry which is preliminary data.</text>
</comment>
<evidence type="ECO:0000256" key="7">
    <source>
        <dbReference type="RuleBase" id="RU368115"/>
    </source>
</evidence>
<dbReference type="PRINTS" id="PR00719">
    <property type="entry name" value="LMWPTPASE"/>
</dbReference>
<dbReference type="AlphaFoldDB" id="A0A1D2N6P4"/>
<gene>
    <name evidence="9" type="ORF">Ocin01_05742</name>
</gene>
<evidence type="ECO:0000256" key="1">
    <source>
        <dbReference type="ARBA" id="ARBA00004496"/>
    </source>
</evidence>
<dbReference type="STRING" id="48709.A0A1D2N6P4"/>
<evidence type="ECO:0000259" key="8">
    <source>
        <dbReference type="SMART" id="SM00226"/>
    </source>
</evidence>
<feature type="domain" description="Phosphotyrosine protein phosphatase I" evidence="8">
    <location>
        <begin position="3"/>
        <end position="151"/>
    </location>
</feature>
<evidence type="ECO:0000256" key="3">
    <source>
        <dbReference type="ARBA" id="ARBA00022490"/>
    </source>
</evidence>
<name>A0A1D2N6P4_ORCCI</name>
<proteinExistence type="inferred from homology"/>
<keyword evidence="5 7" id="KW-0904">Protein phosphatase</keyword>
<dbReference type="InterPro" id="IPR036196">
    <property type="entry name" value="Ptyr_pPase_sf"/>
</dbReference>
<dbReference type="Gene3D" id="3.40.50.2300">
    <property type="match status" value="1"/>
</dbReference>
<dbReference type="InterPro" id="IPR002115">
    <property type="entry name" value="Tyr_Pase_low_mol_wt_mml"/>
</dbReference>
<evidence type="ECO:0000256" key="4">
    <source>
        <dbReference type="ARBA" id="ARBA00022801"/>
    </source>
</evidence>
<dbReference type="PANTHER" id="PTHR11717:SF7">
    <property type="entry name" value="LOW MOLECULAR WEIGHT PHOSPHOTYROSINE PROTEIN PHOSPHATASE"/>
    <property type="match status" value="1"/>
</dbReference>
<evidence type="ECO:0000256" key="6">
    <source>
        <dbReference type="PIRSR" id="PIRSR617867-1"/>
    </source>
</evidence>
<feature type="active site" description="Nucleophile" evidence="6">
    <location>
        <position position="9"/>
    </location>
</feature>
<dbReference type="EC" id="3.1.3.2" evidence="7"/>
<dbReference type="OMA" id="VCHGNIC"/>
<dbReference type="SUPFAM" id="SSF52788">
    <property type="entry name" value="Phosphotyrosine protein phosphatases I"/>
    <property type="match status" value="1"/>
</dbReference>
<dbReference type="FunFam" id="3.40.50.2300:FF:000105">
    <property type="entry name" value="Low molecular weight phosphotyrosine protein"/>
    <property type="match status" value="1"/>
</dbReference>
<dbReference type="PANTHER" id="PTHR11717">
    <property type="entry name" value="LOW MOLECULAR WEIGHT PROTEIN TYROSINE PHOSPHATASE"/>
    <property type="match status" value="1"/>
</dbReference>
<feature type="active site" evidence="6">
    <location>
        <position position="15"/>
    </location>
</feature>
<comment type="catalytic activity">
    <reaction evidence="7">
        <text>a phosphate monoester + H2O = an alcohol + phosphate</text>
        <dbReference type="Rhea" id="RHEA:15017"/>
        <dbReference type="ChEBI" id="CHEBI:15377"/>
        <dbReference type="ChEBI" id="CHEBI:30879"/>
        <dbReference type="ChEBI" id="CHEBI:43474"/>
        <dbReference type="ChEBI" id="CHEBI:67140"/>
        <dbReference type="EC" id="3.1.3.2"/>
    </reaction>
</comment>
<organism evidence="9 10">
    <name type="scientific">Orchesella cincta</name>
    <name type="common">Springtail</name>
    <name type="synonym">Podura cincta</name>
    <dbReference type="NCBI Taxonomy" id="48709"/>
    <lineage>
        <taxon>Eukaryota</taxon>
        <taxon>Metazoa</taxon>
        <taxon>Ecdysozoa</taxon>
        <taxon>Arthropoda</taxon>
        <taxon>Hexapoda</taxon>
        <taxon>Collembola</taxon>
        <taxon>Entomobryomorpha</taxon>
        <taxon>Entomobryoidea</taxon>
        <taxon>Orchesellidae</taxon>
        <taxon>Orchesellinae</taxon>
        <taxon>Orchesella</taxon>
    </lineage>
</organism>
<dbReference type="Proteomes" id="UP000094527">
    <property type="component" value="Unassembled WGS sequence"/>
</dbReference>
<comment type="similarity">
    <text evidence="2 7">Belongs to the low molecular weight phosphotyrosine protein phosphatase family.</text>
</comment>
<dbReference type="InterPro" id="IPR050438">
    <property type="entry name" value="LMW_PTPase"/>
</dbReference>
<feature type="active site" description="Proton donor" evidence="6">
    <location>
        <position position="124"/>
    </location>
</feature>
<dbReference type="GO" id="GO:0005737">
    <property type="term" value="C:cytoplasm"/>
    <property type="evidence" value="ECO:0007669"/>
    <property type="project" value="UniProtKB-SubCell"/>
</dbReference>
<keyword evidence="4 7" id="KW-0378">Hydrolase</keyword>
<dbReference type="EMBL" id="LJIJ01000180">
    <property type="protein sequence ID" value="ODN00938.1"/>
    <property type="molecule type" value="Genomic_DNA"/>
</dbReference>
<dbReference type="SMART" id="SM00226">
    <property type="entry name" value="LMWPc"/>
    <property type="match status" value="1"/>
</dbReference>